<proteinExistence type="predicted"/>
<protein>
    <submittedName>
        <fullName evidence="3">GRAM_POS_ANCHORING domain-containing protein</fullName>
    </submittedName>
</protein>
<feature type="region of interest" description="Disordered" evidence="1">
    <location>
        <begin position="317"/>
        <end position="366"/>
    </location>
</feature>
<dbReference type="PANTHER" id="PTHR31460">
    <property type="match status" value="1"/>
</dbReference>
<feature type="region of interest" description="Disordered" evidence="1">
    <location>
        <begin position="262"/>
        <end position="290"/>
    </location>
</feature>
<sequence length="656" mass="71623">MREVFTDLGLPLLGWSSTVPSSWYRLTVTPPPLSIEAQPEELSTTASHDHATRLEVTVEPSTIEKLFGPDASPLPTNSEGKIIIVQEIESTARPTDVMGREIPLVVGPDGIPLHTNIDGELIDINGNPIEIDEDGLPIDPHGNRPPQNDKGEWIYPLVDREGKPLPIDNNNMPIITVVDKKGNEITHDEEGRLKDITGKEIATDAIGRPLDINGNPFPIDENGNFVIEEIDAAEEREPKPYEPQIPLLIVDGEPITTRDGIYIDDDGNIVPTNEKGEPLDNTGQPLPKNKEGQYVKPIKIETTPRTVEIYKNKTHKYPVVGPDGTPLPTDDSGAPLGSDGRPLPTDVSGRPLGEDGSPLPTDSLGNYVNVPREEVVSKELPTDESGNVIYPVTKPDGSPLPTDVSGNYVTDEGTIVEKDEDGKPLGPDGQVLPTDDSGHYIYPAIGPDGSPLPTDEHKRPIYPVVGPDGTPLPTDDSGAPLGSDGRPLPTDVSGRPLGEDGSPLPTDSLGNYVNVPREEVVSKELPTDESGNVIYPVTKPDGSPLPTDVSGNYVTDEGTIVEKDEDGKPLGPDGQVLPTDDSGHYIYPPLYYNYFKVIIENRKYLPLRKFHEWMVSGEPFNITIRASLTDKLTPFYIYVLIEWDMRYVFIMWLIIV</sequence>
<evidence type="ECO:0000313" key="2">
    <source>
        <dbReference type="Proteomes" id="UP000095283"/>
    </source>
</evidence>
<dbReference type="WBParaSite" id="Hba_16813">
    <property type="protein sequence ID" value="Hba_16813"/>
    <property type="gene ID" value="Hba_16813"/>
</dbReference>
<keyword evidence="2" id="KW-1185">Reference proteome</keyword>
<feature type="region of interest" description="Disordered" evidence="1">
    <location>
        <begin position="446"/>
        <end position="549"/>
    </location>
</feature>
<dbReference type="PANTHER" id="PTHR31460:SF3">
    <property type="entry name" value="MESOCENTIN"/>
    <property type="match status" value="1"/>
</dbReference>
<evidence type="ECO:0000256" key="1">
    <source>
        <dbReference type="SAM" id="MobiDB-lite"/>
    </source>
</evidence>
<organism evidence="2 3">
    <name type="scientific">Heterorhabditis bacteriophora</name>
    <name type="common">Entomopathogenic nematode worm</name>
    <dbReference type="NCBI Taxonomy" id="37862"/>
    <lineage>
        <taxon>Eukaryota</taxon>
        <taxon>Metazoa</taxon>
        <taxon>Ecdysozoa</taxon>
        <taxon>Nematoda</taxon>
        <taxon>Chromadorea</taxon>
        <taxon>Rhabditida</taxon>
        <taxon>Rhabditina</taxon>
        <taxon>Rhabditomorpha</taxon>
        <taxon>Strongyloidea</taxon>
        <taxon>Heterorhabditidae</taxon>
        <taxon>Heterorhabditis</taxon>
    </lineage>
</organism>
<dbReference type="AlphaFoldDB" id="A0A1I7XH48"/>
<evidence type="ECO:0000313" key="3">
    <source>
        <dbReference type="WBParaSite" id="Hba_16813"/>
    </source>
</evidence>
<reference evidence="3" key="1">
    <citation type="submission" date="2016-11" db="UniProtKB">
        <authorList>
            <consortium name="WormBaseParasite"/>
        </authorList>
    </citation>
    <scope>IDENTIFICATION</scope>
</reference>
<feature type="compositionally biased region" description="Basic and acidic residues" evidence="1">
    <location>
        <begin position="516"/>
        <end position="526"/>
    </location>
</feature>
<dbReference type="InterPro" id="IPR053224">
    <property type="entry name" value="Sensory_adhesion_molecule"/>
</dbReference>
<name>A0A1I7XH48_HETBA</name>
<dbReference type="Proteomes" id="UP000095283">
    <property type="component" value="Unplaced"/>
</dbReference>
<accession>A0A1I7XH48</accession>